<sequence length="91" mass="10500">MENKFTIHANECTKNTISSNNIFNNTTTTAVSDIFYNTRAIIEPNGGSNRTNSHASHLLRFIGSIRNQFTWLKYTEKIMNNADKRYEILKI</sequence>
<protein>
    <submittedName>
        <fullName evidence="1">Uncharacterized protein</fullName>
    </submittedName>
</protein>
<dbReference type="EMBL" id="NJHN03000074">
    <property type="protein sequence ID" value="KAH9417747.1"/>
    <property type="molecule type" value="Genomic_DNA"/>
</dbReference>
<name>A0ABQ8J5H2_DERPT</name>
<keyword evidence="2" id="KW-1185">Reference proteome</keyword>
<evidence type="ECO:0000313" key="2">
    <source>
        <dbReference type="Proteomes" id="UP000887458"/>
    </source>
</evidence>
<evidence type="ECO:0000313" key="1">
    <source>
        <dbReference type="EMBL" id="KAH9417747.1"/>
    </source>
</evidence>
<gene>
    <name evidence="1" type="ORF">DERP_011458</name>
</gene>
<accession>A0ABQ8J5H2</accession>
<proteinExistence type="predicted"/>
<reference evidence="1 2" key="1">
    <citation type="journal article" date="2018" name="J. Allergy Clin. Immunol.">
        <title>High-quality assembly of Dermatophagoides pteronyssinus genome and transcriptome reveals a wide range of novel allergens.</title>
        <authorList>
            <person name="Liu X.Y."/>
            <person name="Yang K.Y."/>
            <person name="Wang M.Q."/>
            <person name="Kwok J.S."/>
            <person name="Zeng X."/>
            <person name="Yang Z."/>
            <person name="Xiao X.J."/>
            <person name="Lau C.P."/>
            <person name="Li Y."/>
            <person name="Huang Z.M."/>
            <person name="Ba J.G."/>
            <person name="Yim A.K."/>
            <person name="Ouyang C.Y."/>
            <person name="Ngai S.M."/>
            <person name="Chan T.F."/>
            <person name="Leung E.L."/>
            <person name="Liu L."/>
            <person name="Liu Z.G."/>
            <person name="Tsui S.K."/>
        </authorList>
    </citation>
    <scope>NUCLEOTIDE SEQUENCE [LARGE SCALE GENOMIC DNA]</scope>
    <source>
        <strain evidence="1">Derp</strain>
    </source>
</reference>
<organism evidence="1 2">
    <name type="scientific">Dermatophagoides pteronyssinus</name>
    <name type="common">European house dust mite</name>
    <dbReference type="NCBI Taxonomy" id="6956"/>
    <lineage>
        <taxon>Eukaryota</taxon>
        <taxon>Metazoa</taxon>
        <taxon>Ecdysozoa</taxon>
        <taxon>Arthropoda</taxon>
        <taxon>Chelicerata</taxon>
        <taxon>Arachnida</taxon>
        <taxon>Acari</taxon>
        <taxon>Acariformes</taxon>
        <taxon>Sarcoptiformes</taxon>
        <taxon>Astigmata</taxon>
        <taxon>Psoroptidia</taxon>
        <taxon>Analgoidea</taxon>
        <taxon>Pyroglyphidae</taxon>
        <taxon>Dermatophagoidinae</taxon>
        <taxon>Dermatophagoides</taxon>
    </lineage>
</organism>
<reference evidence="1 2" key="2">
    <citation type="journal article" date="2022" name="Mol. Biol. Evol.">
        <title>Comparative Genomics Reveals Insights into the Divergent Evolution of Astigmatic Mites and Household Pest Adaptations.</title>
        <authorList>
            <person name="Xiong Q."/>
            <person name="Wan A.T."/>
            <person name="Liu X."/>
            <person name="Fung C.S."/>
            <person name="Xiao X."/>
            <person name="Malainual N."/>
            <person name="Hou J."/>
            <person name="Wang L."/>
            <person name="Wang M."/>
            <person name="Yang K.Y."/>
            <person name="Cui Y."/>
            <person name="Leung E.L."/>
            <person name="Nong W."/>
            <person name="Shin S.K."/>
            <person name="Au S.W."/>
            <person name="Jeong K.Y."/>
            <person name="Chew F.T."/>
            <person name="Hui J.H."/>
            <person name="Leung T.F."/>
            <person name="Tungtrongchitr A."/>
            <person name="Zhong N."/>
            <person name="Liu Z."/>
            <person name="Tsui S.K."/>
        </authorList>
    </citation>
    <scope>NUCLEOTIDE SEQUENCE [LARGE SCALE GENOMIC DNA]</scope>
    <source>
        <strain evidence="1">Derp</strain>
    </source>
</reference>
<comment type="caution">
    <text evidence="1">The sequence shown here is derived from an EMBL/GenBank/DDBJ whole genome shotgun (WGS) entry which is preliminary data.</text>
</comment>
<dbReference type="Proteomes" id="UP000887458">
    <property type="component" value="Unassembled WGS sequence"/>
</dbReference>